<feature type="compositionally biased region" description="Low complexity" evidence="5">
    <location>
        <begin position="455"/>
        <end position="473"/>
    </location>
</feature>
<comment type="subcellular location">
    <subcellularLocation>
        <location evidence="1">Nucleus</location>
    </subcellularLocation>
</comment>
<dbReference type="GO" id="GO:0005730">
    <property type="term" value="C:nucleolus"/>
    <property type="evidence" value="ECO:0007669"/>
    <property type="project" value="TreeGrafter"/>
</dbReference>
<dbReference type="GO" id="GO:0003729">
    <property type="term" value="F:mRNA binding"/>
    <property type="evidence" value="ECO:0007669"/>
    <property type="project" value="TreeGrafter"/>
</dbReference>
<dbReference type="OrthoDB" id="18087at2759"/>
<feature type="compositionally biased region" description="Basic and acidic residues" evidence="5">
    <location>
        <begin position="14"/>
        <end position="27"/>
    </location>
</feature>
<sequence>MSTAAPPPKAPTKTRKEKEKEKEEKRKASQPTERFKIIVRRLPPNLPEDIFWQSVQTWVTDETTTWKVYYAGKLRKKLNKENIPSRAYIAFKTDDQVAQFKRDYDGHVFRDKQGVESQAVVEFAPYPKIPSEKRKVDTRNATIEKDEDYISFLESLKAAENVEPVSLETLIAKAQPPPPPKTTPLLEALKAERTAAKDKEAILRNHAHYNQIHQRSKEEKRKAALASQAAKEAASAPAPAGAAPGGRKSKKEKAAAAAAAAASLSAPKPANGQSKPTSQGASGSAASAPQAGKAPKPPRPPKGPKNPAPPAPAAPAEPSASAAPNGESTAAQPPRRTRPIIGGSRQFEAALSSVTASALERKARREKEAQKPVDAKDGDGKPQAPTLSATTSGSSSKADQSDAKAAHPQSPKKNKRREKAGGGPSAAGAAGGTAPAVKVPSILKRPQEETPKDTPAPVAGAASSSGAAAPSPASGGGGPPPRGGANPRRFRGRGRGGGGPPPVAPKAGG</sequence>
<dbReference type="PANTHER" id="PTHR13112:SF0">
    <property type="entry name" value="FI21285P1"/>
    <property type="match status" value="1"/>
</dbReference>
<feature type="region of interest" description="Disordered" evidence="5">
    <location>
        <begin position="1"/>
        <end position="32"/>
    </location>
</feature>
<dbReference type="CDD" id="cd12455">
    <property type="entry name" value="RRM_like_Smg4_UPF3"/>
    <property type="match status" value="1"/>
</dbReference>
<dbReference type="GO" id="GO:0005737">
    <property type="term" value="C:cytoplasm"/>
    <property type="evidence" value="ECO:0007669"/>
    <property type="project" value="TreeGrafter"/>
</dbReference>
<evidence type="ECO:0000256" key="2">
    <source>
        <dbReference type="ARBA" id="ARBA00005991"/>
    </source>
</evidence>
<dbReference type="InterPro" id="IPR012677">
    <property type="entry name" value="Nucleotide-bd_a/b_plait_sf"/>
</dbReference>
<feature type="compositionally biased region" description="Basic and acidic residues" evidence="5">
    <location>
        <begin position="359"/>
        <end position="380"/>
    </location>
</feature>
<name>A0A409YK04_9AGAR</name>
<dbReference type="Pfam" id="PF03467">
    <property type="entry name" value="Smg4_UPF3"/>
    <property type="match status" value="1"/>
</dbReference>
<feature type="compositionally biased region" description="Low complexity" evidence="5">
    <location>
        <begin position="255"/>
        <end position="270"/>
    </location>
</feature>
<feature type="compositionally biased region" description="Pro residues" evidence="5">
    <location>
        <begin position="499"/>
        <end position="509"/>
    </location>
</feature>
<dbReference type="EMBL" id="NHTK01001069">
    <property type="protein sequence ID" value="PPR03371.1"/>
    <property type="molecule type" value="Genomic_DNA"/>
</dbReference>
<evidence type="ECO:0000256" key="4">
    <source>
        <dbReference type="ARBA" id="ARBA00023242"/>
    </source>
</evidence>
<keyword evidence="4" id="KW-0539">Nucleus</keyword>
<keyword evidence="3" id="KW-0866">Nonsense-mediated mRNA decay</keyword>
<evidence type="ECO:0000256" key="3">
    <source>
        <dbReference type="ARBA" id="ARBA00023161"/>
    </source>
</evidence>
<dbReference type="InterPro" id="IPR005120">
    <property type="entry name" value="UPF3_dom"/>
</dbReference>
<dbReference type="PANTHER" id="PTHR13112">
    <property type="entry name" value="UPF3 REGULATOR OF NONSENSE TRANSCRIPTS-LIKE PROTEIN"/>
    <property type="match status" value="1"/>
</dbReference>
<gene>
    <name evidence="7" type="ORF">CVT24_012496</name>
</gene>
<evidence type="ECO:0000256" key="1">
    <source>
        <dbReference type="ARBA" id="ARBA00004123"/>
    </source>
</evidence>
<dbReference type="Proteomes" id="UP000284842">
    <property type="component" value="Unassembled WGS sequence"/>
</dbReference>
<evidence type="ECO:0000313" key="8">
    <source>
        <dbReference type="Proteomes" id="UP000284842"/>
    </source>
</evidence>
<dbReference type="Gene3D" id="3.30.70.330">
    <property type="match status" value="1"/>
</dbReference>
<dbReference type="InterPro" id="IPR035979">
    <property type="entry name" value="RBD_domain_sf"/>
</dbReference>
<dbReference type="AlphaFoldDB" id="A0A409YK04"/>
<feature type="compositionally biased region" description="Low complexity" evidence="5">
    <location>
        <begin position="224"/>
        <end position="246"/>
    </location>
</feature>
<dbReference type="GO" id="GO:0000184">
    <property type="term" value="P:nuclear-transcribed mRNA catabolic process, nonsense-mediated decay"/>
    <property type="evidence" value="ECO:0007669"/>
    <property type="project" value="UniProtKB-KW"/>
</dbReference>
<evidence type="ECO:0000256" key="5">
    <source>
        <dbReference type="SAM" id="MobiDB-lite"/>
    </source>
</evidence>
<dbReference type="STRING" id="181874.A0A409YK04"/>
<comment type="similarity">
    <text evidence="2">Belongs to the RENT3 family.</text>
</comment>
<proteinExistence type="inferred from homology"/>
<keyword evidence="8" id="KW-1185">Reference proteome</keyword>
<dbReference type="SUPFAM" id="SSF54928">
    <property type="entry name" value="RNA-binding domain, RBD"/>
    <property type="match status" value="1"/>
</dbReference>
<feature type="compositionally biased region" description="Pro residues" evidence="5">
    <location>
        <begin position="1"/>
        <end position="10"/>
    </location>
</feature>
<feature type="compositionally biased region" description="Low complexity" evidence="5">
    <location>
        <begin position="316"/>
        <end position="328"/>
    </location>
</feature>
<evidence type="ECO:0000259" key="6">
    <source>
        <dbReference type="Pfam" id="PF03467"/>
    </source>
</evidence>
<comment type="caution">
    <text evidence="7">The sequence shown here is derived from an EMBL/GenBank/DDBJ whole genome shotgun (WGS) entry which is preliminary data.</text>
</comment>
<feature type="domain" description="UPF3" evidence="6">
    <location>
        <begin position="33"/>
        <end position="193"/>
    </location>
</feature>
<reference evidence="7 8" key="1">
    <citation type="journal article" date="2018" name="Evol. Lett.">
        <title>Horizontal gene cluster transfer increased hallucinogenic mushroom diversity.</title>
        <authorList>
            <person name="Reynolds H.T."/>
            <person name="Vijayakumar V."/>
            <person name="Gluck-Thaler E."/>
            <person name="Korotkin H.B."/>
            <person name="Matheny P.B."/>
            <person name="Slot J.C."/>
        </authorList>
    </citation>
    <scope>NUCLEOTIDE SEQUENCE [LARGE SCALE GENOMIC DNA]</scope>
    <source>
        <strain evidence="7 8">2629</strain>
    </source>
</reference>
<feature type="region of interest" description="Disordered" evidence="5">
    <location>
        <begin position="207"/>
        <end position="509"/>
    </location>
</feature>
<dbReference type="GO" id="GO:0045727">
    <property type="term" value="P:positive regulation of translation"/>
    <property type="evidence" value="ECO:0007669"/>
    <property type="project" value="TreeGrafter"/>
</dbReference>
<feature type="compositionally biased region" description="Low complexity" evidence="5">
    <location>
        <begin position="278"/>
        <end position="294"/>
    </location>
</feature>
<dbReference type="InterPro" id="IPR039722">
    <property type="entry name" value="Upf3"/>
</dbReference>
<dbReference type="InParanoid" id="A0A409YK04"/>
<organism evidence="7 8">
    <name type="scientific">Panaeolus cyanescens</name>
    <dbReference type="NCBI Taxonomy" id="181874"/>
    <lineage>
        <taxon>Eukaryota</taxon>
        <taxon>Fungi</taxon>
        <taxon>Dikarya</taxon>
        <taxon>Basidiomycota</taxon>
        <taxon>Agaricomycotina</taxon>
        <taxon>Agaricomycetes</taxon>
        <taxon>Agaricomycetidae</taxon>
        <taxon>Agaricales</taxon>
        <taxon>Agaricineae</taxon>
        <taxon>Galeropsidaceae</taxon>
        <taxon>Panaeolus</taxon>
    </lineage>
</organism>
<feature type="compositionally biased region" description="Pro residues" evidence="5">
    <location>
        <begin position="295"/>
        <end position="315"/>
    </location>
</feature>
<protein>
    <recommendedName>
        <fullName evidence="6">UPF3 domain-containing protein</fullName>
    </recommendedName>
</protein>
<evidence type="ECO:0000313" key="7">
    <source>
        <dbReference type="EMBL" id="PPR03371.1"/>
    </source>
</evidence>
<feature type="compositionally biased region" description="Gly residues" evidence="5">
    <location>
        <begin position="421"/>
        <end position="431"/>
    </location>
</feature>
<accession>A0A409YK04</accession>